<dbReference type="Pfam" id="PF13185">
    <property type="entry name" value="GAF_2"/>
    <property type="match status" value="1"/>
</dbReference>
<evidence type="ECO:0000256" key="15">
    <source>
        <dbReference type="SAM" id="Coils"/>
    </source>
</evidence>
<keyword evidence="15" id="KW-0175">Coiled coil</keyword>
<evidence type="ECO:0000256" key="9">
    <source>
        <dbReference type="ARBA" id="ARBA00022777"/>
    </source>
</evidence>
<keyword evidence="6 14" id="KW-0808">Transferase</keyword>
<dbReference type="Gene3D" id="1.20.5.1930">
    <property type="match status" value="1"/>
</dbReference>
<evidence type="ECO:0000313" key="19">
    <source>
        <dbReference type="Proteomes" id="UP000238605"/>
    </source>
</evidence>
<proteinExistence type="predicted"/>
<evidence type="ECO:0000256" key="6">
    <source>
        <dbReference type="ARBA" id="ARBA00022679"/>
    </source>
</evidence>
<keyword evidence="9 14" id="KW-0418">Kinase</keyword>
<keyword evidence="11 16" id="KW-1133">Transmembrane helix</keyword>
<comment type="catalytic activity">
    <reaction evidence="1 14">
        <text>ATP + protein L-histidine = ADP + protein N-phospho-L-histidine.</text>
        <dbReference type="EC" id="2.7.13.3"/>
    </reaction>
</comment>
<sequence>MRHRSWTLSTKLVLLCTGFLLAALTSIGLTLWITWQIEGGAAAVNEAGRLRMKSYQLALEVERQVPAAQIEARLQRFDEGLALLRTGDPSRPLFVPWSEATRESFESVQSQWMLLREHWRTGVQPSGNTEEVDRFVAAIDGLVAGIEYQLSLWTAILHAVQLGILALALAVGIAMLYAGYLLVLNPVNRLQRGLQQVQAQDFAVRVEERSSAEFDHLAQGFNRMAETLQALYANLENKVAEKTARLQQQRERLAALYETSAMMAEATTLDELARRFAQQVRRIARADAVAVRWSDEANQRYLLLAGDCLPHFMTEQEQCVQTGSCHCGQALEGATTRVIPIQLRPANVAQPVLDHCAQAGYQTLVSVPVRLQHRLLGEVDLFFREETALGADERSLLEALAAHLAGAMEGLRAEALGKEAAVAQERSLLAQELHDSIAQSLAFLKIQVQLLRDAMRRGDDPGVERVLSELDAGVRESYNDVRELLLHFRTRANGESIEPALRTTLQKFEHQSGLRAHLAMHGHGLPLDADVQIQVLHVVQEALSNVRKHAHAREVWVDVEQAPVWRFTVRDDGVGFDANGQHLDETHVGLHIMRERAARIGATVAVQAEPGQGTRVTLTLPTTSTQALAA</sequence>
<dbReference type="SUPFAM" id="SSF55874">
    <property type="entry name" value="ATPase domain of HSP90 chaperone/DNA topoisomerase II/histidine kinase"/>
    <property type="match status" value="1"/>
</dbReference>
<dbReference type="InterPro" id="IPR036890">
    <property type="entry name" value="HATPase_C_sf"/>
</dbReference>
<feature type="domain" description="HAMP" evidence="17">
    <location>
        <begin position="181"/>
        <end position="233"/>
    </location>
</feature>
<evidence type="ECO:0000313" key="18">
    <source>
        <dbReference type="EMBL" id="PPE65306.1"/>
    </source>
</evidence>
<evidence type="ECO:0000256" key="12">
    <source>
        <dbReference type="ARBA" id="ARBA00023012"/>
    </source>
</evidence>
<reference evidence="18 19" key="1">
    <citation type="submission" date="2018-02" db="EMBL/GenBank/DDBJ databases">
        <title>Reclassifiation of [Polyangium] brachysporum DSM 7029 as Guopingzhaonella breviflexa gen. nov., sp. nov., a member of the family Comamonadaceae.</title>
        <authorList>
            <person name="Tang B."/>
        </authorList>
    </citation>
    <scope>NUCLEOTIDE SEQUENCE [LARGE SCALE GENOMIC DNA]</scope>
    <source>
        <strain evidence="18 19">BCRC 80649</strain>
    </source>
</reference>
<evidence type="ECO:0000256" key="5">
    <source>
        <dbReference type="ARBA" id="ARBA00022553"/>
    </source>
</evidence>
<dbReference type="InterPro" id="IPR029095">
    <property type="entry name" value="NarX-like_N"/>
</dbReference>
<dbReference type="EC" id="2.7.13.3" evidence="14"/>
<dbReference type="GO" id="GO:0005886">
    <property type="term" value="C:plasma membrane"/>
    <property type="evidence" value="ECO:0007669"/>
    <property type="project" value="UniProtKB-SubCell"/>
</dbReference>
<comment type="caution">
    <text evidence="18">The sequence shown here is derived from an EMBL/GenBank/DDBJ whole genome shotgun (WGS) entry which is preliminary data.</text>
</comment>
<comment type="subcellular location">
    <subcellularLocation>
        <location evidence="2">Cell inner membrane</location>
        <topology evidence="2">Multi-pass membrane protein</topology>
    </subcellularLocation>
</comment>
<dbReference type="SUPFAM" id="SSF158472">
    <property type="entry name" value="HAMP domain-like"/>
    <property type="match status" value="1"/>
</dbReference>
<dbReference type="RefSeq" id="WP_104303608.1">
    <property type="nucleotide sequence ID" value="NZ_PSNX01000015.1"/>
</dbReference>
<evidence type="ECO:0000256" key="7">
    <source>
        <dbReference type="ARBA" id="ARBA00022692"/>
    </source>
</evidence>
<keyword evidence="5" id="KW-0597">Phosphoprotein</keyword>
<accession>A0A2S5SRH2</accession>
<dbReference type="Pfam" id="PF07730">
    <property type="entry name" value="HisKA_3"/>
    <property type="match status" value="1"/>
</dbReference>
<dbReference type="InterPro" id="IPR042295">
    <property type="entry name" value="NarX-like_N_sf"/>
</dbReference>
<keyword evidence="12 14" id="KW-0902">Two-component regulatory system</keyword>
<evidence type="ECO:0000256" key="1">
    <source>
        <dbReference type="ARBA" id="ARBA00000085"/>
    </source>
</evidence>
<evidence type="ECO:0000256" key="4">
    <source>
        <dbReference type="ARBA" id="ARBA00022519"/>
    </source>
</evidence>
<dbReference type="GO" id="GO:0046983">
    <property type="term" value="F:protein dimerization activity"/>
    <property type="evidence" value="ECO:0007669"/>
    <property type="project" value="UniProtKB-UniRule"/>
</dbReference>
<dbReference type="CDD" id="cd06225">
    <property type="entry name" value="HAMP"/>
    <property type="match status" value="1"/>
</dbReference>
<dbReference type="SMART" id="SM00304">
    <property type="entry name" value="HAMP"/>
    <property type="match status" value="1"/>
</dbReference>
<feature type="coiled-coil region" evidence="15">
    <location>
        <begin position="218"/>
        <end position="259"/>
    </location>
</feature>
<dbReference type="InterPro" id="IPR003594">
    <property type="entry name" value="HATPase_dom"/>
</dbReference>
<dbReference type="GO" id="GO:0000155">
    <property type="term" value="F:phosphorelay sensor kinase activity"/>
    <property type="evidence" value="ECO:0007669"/>
    <property type="project" value="UniProtKB-UniRule"/>
</dbReference>
<dbReference type="InterPro" id="IPR011712">
    <property type="entry name" value="Sig_transdc_His_kin_sub3_dim/P"/>
</dbReference>
<keyword evidence="13 14" id="KW-0472">Membrane</keyword>
<evidence type="ECO:0000256" key="3">
    <source>
        <dbReference type="ARBA" id="ARBA00022475"/>
    </source>
</evidence>
<evidence type="ECO:0000256" key="16">
    <source>
        <dbReference type="SAM" id="Phobius"/>
    </source>
</evidence>
<evidence type="ECO:0000256" key="11">
    <source>
        <dbReference type="ARBA" id="ARBA00022989"/>
    </source>
</evidence>
<dbReference type="Proteomes" id="UP000238605">
    <property type="component" value="Unassembled WGS sequence"/>
</dbReference>
<dbReference type="EMBL" id="PSNX01000015">
    <property type="protein sequence ID" value="PPE65306.1"/>
    <property type="molecule type" value="Genomic_DNA"/>
</dbReference>
<dbReference type="Gene3D" id="3.30.450.40">
    <property type="match status" value="1"/>
</dbReference>
<evidence type="ECO:0000256" key="10">
    <source>
        <dbReference type="ARBA" id="ARBA00022840"/>
    </source>
</evidence>
<keyword evidence="3 14" id="KW-1003">Cell membrane</keyword>
<dbReference type="GO" id="GO:0005524">
    <property type="term" value="F:ATP binding"/>
    <property type="evidence" value="ECO:0007669"/>
    <property type="project" value="UniProtKB-UniRule"/>
</dbReference>
<dbReference type="PROSITE" id="PS50885">
    <property type="entry name" value="HAMP"/>
    <property type="match status" value="1"/>
</dbReference>
<dbReference type="PANTHER" id="PTHR24421:SF10">
    <property type="entry name" value="NITRATE_NITRITE SENSOR PROTEIN NARQ"/>
    <property type="match status" value="1"/>
</dbReference>
<evidence type="ECO:0000256" key="8">
    <source>
        <dbReference type="ARBA" id="ARBA00022741"/>
    </source>
</evidence>
<evidence type="ECO:0000256" key="13">
    <source>
        <dbReference type="ARBA" id="ARBA00023136"/>
    </source>
</evidence>
<evidence type="ECO:0000259" key="17">
    <source>
        <dbReference type="PROSITE" id="PS50885"/>
    </source>
</evidence>
<dbReference type="OrthoDB" id="9811306at2"/>
<dbReference type="SMART" id="SM00387">
    <property type="entry name" value="HATPase_c"/>
    <property type="match status" value="1"/>
</dbReference>
<keyword evidence="7 16" id="KW-0812">Transmembrane</keyword>
<dbReference type="InterPro" id="IPR050482">
    <property type="entry name" value="Sensor_HK_TwoCompSys"/>
</dbReference>
<dbReference type="InterPro" id="IPR016380">
    <property type="entry name" value="Sig_transdc_His_kin_NarX/NarQ"/>
</dbReference>
<dbReference type="PANTHER" id="PTHR24421">
    <property type="entry name" value="NITRATE/NITRITE SENSOR PROTEIN NARX-RELATED"/>
    <property type="match status" value="1"/>
</dbReference>
<keyword evidence="19" id="KW-1185">Reference proteome</keyword>
<keyword evidence="8 14" id="KW-0547">Nucleotide-binding</keyword>
<evidence type="ECO:0000256" key="14">
    <source>
        <dbReference type="PIRNR" id="PIRNR003167"/>
    </source>
</evidence>
<dbReference type="Gene3D" id="6.10.340.10">
    <property type="match status" value="1"/>
</dbReference>
<keyword evidence="4 14" id="KW-0997">Cell inner membrane</keyword>
<dbReference type="PIRSF" id="PIRSF003167">
    <property type="entry name" value="STHK_NarX/NarQ"/>
    <property type="match status" value="1"/>
</dbReference>
<keyword evidence="10 14" id="KW-0067">ATP-binding</keyword>
<dbReference type="InterPro" id="IPR003018">
    <property type="entry name" value="GAF"/>
</dbReference>
<dbReference type="Gene3D" id="3.30.565.10">
    <property type="entry name" value="Histidine kinase-like ATPase, C-terminal domain"/>
    <property type="match status" value="1"/>
</dbReference>
<dbReference type="InterPro" id="IPR003660">
    <property type="entry name" value="HAMP_dom"/>
</dbReference>
<dbReference type="SUPFAM" id="SSF55781">
    <property type="entry name" value="GAF domain-like"/>
    <property type="match status" value="1"/>
</dbReference>
<dbReference type="CDD" id="cd16917">
    <property type="entry name" value="HATPase_UhpB-NarQ-NarX-like"/>
    <property type="match status" value="1"/>
</dbReference>
<dbReference type="Pfam" id="PF13675">
    <property type="entry name" value="PilJ"/>
    <property type="match status" value="1"/>
</dbReference>
<protein>
    <recommendedName>
        <fullName evidence="14">Sensor protein</fullName>
        <ecNumber evidence="14">2.7.13.3</ecNumber>
    </recommendedName>
</protein>
<dbReference type="Pfam" id="PF02518">
    <property type="entry name" value="HATPase_c"/>
    <property type="match status" value="1"/>
</dbReference>
<evidence type="ECO:0000256" key="2">
    <source>
        <dbReference type="ARBA" id="ARBA00004429"/>
    </source>
</evidence>
<name>A0A2S5SRH2_9BURK</name>
<dbReference type="Pfam" id="PF00672">
    <property type="entry name" value="HAMP"/>
    <property type="match status" value="1"/>
</dbReference>
<feature type="transmembrane region" description="Helical" evidence="16">
    <location>
        <begin position="159"/>
        <end position="183"/>
    </location>
</feature>
<gene>
    <name evidence="18" type="ORF">C1704_15305</name>
</gene>
<dbReference type="AlphaFoldDB" id="A0A2S5SRH2"/>
<dbReference type="Gene3D" id="1.20.120.960">
    <property type="entry name" value="Histidine kinase NarX, sensor domain"/>
    <property type="match status" value="1"/>
</dbReference>
<dbReference type="InterPro" id="IPR029016">
    <property type="entry name" value="GAF-like_dom_sf"/>
</dbReference>
<feature type="transmembrane region" description="Helical" evidence="16">
    <location>
        <begin position="12"/>
        <end position="35"/>
    </location>
</feature>
<organism evidence="18 19">
    <name type="scientific">Caldimonas caldifontis</name>
    <dbReference type="NCBI Taxonomy" id="1452508"/>
    <lineage>
        <taxon>Bacteria</taxon>
        <taxon>Pseudomonadati</taxon>
        <taxon>Pseudomonadota</taxon>
        <taxon>Betaproteobacteria</taxon>
        <taxon>Burkholderiales</taxon>
        <taxon>Sphaerotilaceae</taxon>
        <taxon>Caldimonas</taxon>
    </lineage>
</organism>